<dbReference type="PROSITE" id="PS50089">
    <property type="entry name" value="ZF_RING_2"/>
    <property type="match status" value="1"/>
</dbReference>
<gene>
    <name evidence="7" type="ORF">VNE69_05135</name>
</gene>
<dbReference type="EMBL" id="CP142730">
    <property type="protein sequence ID" value="WUR03545.1"/>
    <property type="molecule type" value="Genomic_DNA"/>
</dbReference>
<dbReference type="PANTHER" id="PTHR12389">
    <property type="entry name" value="ZINC FINGER PROTEIN 294"/>
    <property type="match status" value="1"/>
</dbReference>
<evidence type="ECO:0000256" key="3">
    <source>
        <dbReference type="PROSITE-ProRule" id="PRU00175"/>
    </source>
</evidence>
<dbReference type="InterPro" id="IPR001841">
    <property type="entry name" value="Znf_RING"/>
</dbReference>
<sequence>MNPFETSSIFNSQLYESVNKLNKNSEKLIIQGLNDLINIDDPSISLNNIMIKNSLIKHFNSSNTEIRNLSSDLLLKIINSDSKNLTDVLSVWLIKFIEDHSYKTDKIIYKKFVKLENLISKIYKVLDWKEDLLLSLKIFTFIVRNSPETLKEENRKYFLSKIEFFKYNSNIVLKYLYVIMDCLGQIEEIYDKIVEIEIPVLITTKWKILCKIYQKIPFCINKDLKFIEIFLLEEILKNKKNVLENNIDNLAENSTNLHINLENYNVKNFEEFKILLNYCDDKLSFYKINLDKINPENFCIFQIVDNFKQIDENFENPNEILKFVLNKHKITNKDLEDALKYIKKFDFIKKINSVDTKMPLCECQNTNMNIFKNLLDSLTYLNDKLKIQRGFLLSLIFNREYFSSEIINKSKYSVHVFDKEDLFDYKNTVDLICKYPEDYTNEEIMNLLNLDNYKQIANIKKFTNTVKKWIKTEQIRDFSNFDCKEFDLMLFCLGVVDAVRFIDYDEICQEYLEYLENISKLEIFNKDEFDEAVVKWLGDYKVPCTLEYNDSYFTDIEYFYENVELKKSQNLEIQFIRKFYRENLVNDFDFIIYRLCNVILNIKEETNNKNRCETKLNLKINNFFLYKVYRDLGINVEEPFSRNKDIEKLIEGEIDEIKGQNDGHVINSKNPKIIDQQILRGLIVEVPTTSYLSDESLEIFVDYLKDNFEKRDFPEYILEDINLENSEKRFNIYEPVLDLMCKKYAESLEETYKFLVLTEGTETEDRSNYLIRDLPHESSQFPNIFIETLMKIRNLNLIFFIEKILTKSQSLSFTYLLNSSYPKYQKKLIFLFPALYRKYSKPTNADIKNATTKENLLIKNIRDLILEETNNIDENIKCSKIIKSSGIRINFKYQVEENDFDCEIFFPPSYPLVSPDFTTNVEKNSLLNLKISKLLSRTSNFVELLKIWRNNVDQKSKGVQECYICYFILHLQDGSFPEFECFHCSHKFHTKCIQKWFYGYKKTNCPLCRKELAFL</sequence>
<comment type="function">
    <text evidence="4">E3 ubiquitin-protein ligase. Component of the ribosome quality control complex (RQC), a ribosome-associated complex that mediates ubiquitination and extraction of incompletely synthesized nascent chains for proteasomal degradation.</text>
</comment>
<dbReference type="KEGG" id="vnx:VNE69_05135"/>
<dbReference type="PANTHER" id="PTHR12389:SF0">
    <property type="entry name" value="E3 UBIQUITIN-PROTEIN LIGASE LISTERIN"/>
    <property type="match status" value="1"/>
</dbReference>
<keyword evidence="3 4" id="KW-0863">Zinc-finger</keyword>
<dbReference type="InterPro" id="IPR013083">
    <property type="entry name" value="Znf_RING/FYVE/PHD"/>
</dbReference>
<feature type="domain" description="RING-type" evidence="6">
    <location>
        <begin position="962"/>
        <end position="1009"/>
    </location>
</feature>
<evidence type="ECO:0000256" key="2">
    <source>
        <dbReference type="ARBA" id="ARBA00017157"/>
    </source>
</evidence>
<organism evidence="7 8">
    <name type="scientific">Vairimorpha necatrix</name>
    <dbReference type="NCBI Taxonomy" id="6039"/>
    <lineage>
        <taxon>Eukaryota</taxon>
        <taxon>Fungi</taxon>
        <taxon>Fungi incertae sedis</taxon>
        <taxon>Microsporidia</taxon>
        <taxon>Nosematidae</taxon>
        <taxon>Vairimorpha</taxon>
    </lineage>
</organism>
<comment type="pathway">
    <text evidence="4">Protein modification; protein ubiquitination.</text>
</comment>
<dbReference type="GO" id="GO:0043023">
    <property type="term" value="F:ribosomal large subunit binding"/>
    <property type="evidence" value="ECO:0007669"/>
    <property type="project" value="TreeGrafter"/>
</dbReference>
<protein>
    <recommendedName>
        <fullName evidence="2 4">E3 ubiquitin-protein ligase listerin</fullName>
        <ecNumber evidence="4">2.3.2.27</ecNumber>
    </recommendedName>
    <alternativeName>
        <fullName evidence="4">RING-type E3 ubiquitin transferase listerin</fullName>
    </alternativeName>
</protein>
<reference evidence="7" key="1">
    <citation type="journal article" date="2024" name="BMC Genomics">
        <title>Functional annotation of a divergent genome using sequence and structure-based similarity.</title>
        <authorList>
            <person name="Svedberg D."/>
            <person name="Winiger R.R."/>
            <person name="Berg A."/>
            <person name="Sharma H."/>
            <person name="Tellgren-Roth C."/>
            <person name="Debrunner-Vossbrinck B.A."/>
            <person name="Vossbrinck C.R."/>
            <person name="Barandun J."/>
        </authorList>
    </citation>
    <scope>NUCLEOTIDE SEQUENCE</scope>
    <source>
        <strain evidence="7">Illinois isolate</strain>
    </source>
</reference>
<comment type="similarity">
    <text evidence="1 4">Belongs to the LTN1 family.</text>
</comment>
<dbReference type="GO" id="GO:1990112">
    <property type="term" value="C:RQC complex"/>
    <property type="evidence" value="ECO:0007669"/>
    <property type="project" value="UniProtKB-UniRule"/>
</dbReference>
<dbReference type="EC" id="2.3.2.27" evidence="4"/>
<keyword evidence="4" id="KW-0862">Zinc</keyword>
<dbReference type="Proteomes" id="UP001334084">
    <property type="component" value="Chromosome 5"/>
</dbReference>
<dbReference type="GO" id="GO:0061630">
    <property type="term" value="F:ubiquitin protein ligase activity"/>
    <property type="evidence" value="ECO:0007669"/>
    <property type="project" value="UniProtKB-UniRule"/>
</dbReference>
<keyword evidence="8" id="KW-1185">Reference proteome</keyword>
<dbReference type="GeneID" id="90541359"/>
<proteinExistence type="inferred from homology"/>
<name>A0AAX4JC53_9MICR</name>
<dbReference type="RefSeq" id="XP_065329690.1">
    <property type="nucleotide sequence ID" value="XM_065473618.1"/>
</dbReference>
<dbReference type="InterPro" id="IPR039795">
    <property type="entry name" value="LTN1/Rkr1"/>
</dbReference>
<dbReference type="GO" id="GO:0005829">
    <property type="term" value="C:cytosol"/>
    <property type="evidence" value="ECO:0007669"/>
    <property type="project" value="UniProtKB-UniRule"/>
</dbReference>
<keyword evidence="4" id="KW-0808">Transferase</keyword>
<dbReference type="GO" id="GO:1990116">
    <property type="term" value="P:ribosome-associated ubiquitin-dependent protein catabolic process"/>
    <property type="evidence" value="ECO:0007669"/>
    <property type="project" value="UniProtKB-UniRule"/>
</dbReference>
<evidence type="ECO:0000313" key="7">
    <source>
        <dbReference type="EMBL" id="WUR03545.1"/>
    </source>
</evidence>
<keyword evidence="4" id="KW-0833">Ubl conjugation pathway</keyword>
<accession>A0AAX4JC53</accession>
<dbReference type="GO" id="GO:0008270">
    <property type="term" value="F:zinc ion binding"/>
    <property type="evidence" value="ECO:0007669"/>
    <property type="project" value="UniProtKB-KW"/>
</dbReference>
<evidence type="ECO:0000256" key="5">
    <source>
        <dbReference type="SAM" id="Coils"/>
    </source>
</evidence>
<dbReference type="Gene3D" id="3.30.40.10">
    <property type="entry name" value="Zinc/RING finger domain, C3HC4 (zinc finger)"/>
    <property type="match status" value="1"/>
</dbReference>
<keyword evidence="5" id="KW-0175">Coiled coil</keyword>
<dbReference type="AlphaFoldDB" id="A0AAX4JC53"/>
<feature type="coiled-coil region" evidence="5">
    <location>
        <begin position="233"/>
        <end position="260"/>
    </location>
</feature>
<evidence type="ECO:0000259" key="6">
    <source>
        <dbReference type="PROSITE" id="PS50089"/>
    </source>
</evidence>
<evidence type="ECO:0000256" key="1">
    <source>
        <dbReference type="ARBA" id="ARBA00007997"/>
    </source>
</evidence>
<evidence type="ECO:0000313" key="8">
    <source>
        <dbReference type="Proteomes" id="UP001334084"/>
    </source>
</evidence>
<dbReference type="GO" id="GO:0072344">
    <property type="term" value="P:rescue of stalled ribosome"/>
    <property type="evidence" value="ECO:0007669"/>
    <property type="project" value="UniProtKB-UniRule"/>
</dbReference>
<comment type="catalytic activity">
    <reaction evidence="4">
        <text>S-ubiquitinyl-[E2 ubiquitin-conjugating enzyme]-L-cysteine + [acceptor protein]-L-lysine = [E2 ubiquitin-conjugating enzyme]-L-cysteine + N(6)-ubiquitinyl-[acceptor protein]-L-lysine.</text>
        <dbReference type="EC" id="2.3.2.27"/>
    </reaction>
</comment>
<keyword evidence="4" id="KW-0479">Metal-binding</keyword>
<evidence type="ECO:0000256" key="4">
    <source>
        <dbReference type="RuleBase" id="RU367090"/>
    </source>
</evidence>
<dbReference type="SUPFAM" id="SSF57850">
    <property type="entry name" value="RING/U-box"/>
    <property type="match status" value="1"/>
</dbReference>
<comment type="subunit">
    <text evidence="4">Component of the ribosome quality control complex (RQC).</text>
</comment>